<dbReference type="NCBIfam" id="NF037982">
    <property type="entry name" value="Nramp_1"/>
    <property type="match status" value="1"/>
</dbReference>
<evidence type="ECO:0000256" key="5">
    <source>
        <dbReference type="ARBA" id="ARBA00023136"/>
    </source>
</evidence>
<dbReference type="AlphaFoldDB" id="A0A0R1XB17"/>
<keyword evidence="4 6" id="KW-1133">Transmembrane helix</keyword>
<feature type="transmembrane region" description="Helical" evidence="6">
    <location>
        <begin position="21"/>
        <end position="41"/>
    </location>
</feature>
<keyword evidence="3 6" id="KW-0812">Transmembrane</keyword>
<feature type="transmembrane region" description="Helical" evidence="6">
    <location>
        <begin position="167"/>
        <end position="196"/>
    </location>
</feature>
<dbReference type="GO" id="GO:0005384">
    <property type="term" value="F:manganese ion transmembrane transporter activity"/>
    <property type="evidence" value="ECO:0007669"/>
    <property type="project" value="TreeGrafter"/>
</dbReference>
<dbReference type="GO" id="GO:0005886">
    <property type="term" value="C:plasma membrane"/>
    <property type="evidence" value="ECO:0007669"/>
    <property type="project" value="TreeGrafter"/>
</dbReference>
<dbReference type="NCBIfam" id="TIGR01197">
    <property type="entry name" value="nramp"/>
    <property type="match status" value="1"/>
</dbReference>
<evidence type="ECO:0000256" key="1">
    <source>
        <dbReference type="ARBA" id="ARBA00004141"/>
    </source>
</evidence>
<dbReference type="PANTHER" id="PTHR11706">
    <property type="entry name" value="SOLUTE CARRIER PROTEIN FAMILY 11 MEMBER"/>
    <property type="match status" value="1"/>
</dbReference>
<comment type="caution">
    <text evidence="7">The sequence shown here is derived from an EMBL/GenBank/DDBJ whole genome shotgun (WGS) entry which is preliminary data.</text>
</comment>
<evidence type="ECO:0000313" key="7">
    <source>
        <dbReference type="EMBL" id="KRM27057.1"/>
    </source>
</evidence>
<dbReference type="STRING" id="1423782.FD32_GL000154"/>
<proteinExistence type="predicted"/>
<dbReference type="PRINTS" id="PR00447">
    <property type="entry name" value="NATRESASSCMP"/>
</dbReference>
<evidence type="ECO:0000256" key="3">
    <source>
        <dbReference type="ARBA" id="ARBA00022692"/>
    </source>
</evidence>
<keyword evidence="5 6" id="KW-0472">Membrane</keyword>
<feature type="transmembrane region" description="Helical" evidence="6">
    <location>
        <begin position="104"/>
        <end position="127"/>
    </location>
</feature>
<feature type="transmembrane region" description="Helical" evidence="6">
    <location>
        <begin position="378"/>
        <end position="400"/>
    </location>
</feature>
<dbReference type="PATRIC" id="fig|1423782.4.peg.153"/>
<accession>A0A0R1XB17</accession>
<evidence type="ECO:0000256" key="6">
    <source>
        <dbReference type="SAM" id="Phobius"/>
    </source>
</evidence>
<name>A0A0R1XB17_9LACO</name>
<feature type="transmembrane region" description="Helical" evidence="6">
    <location>
        <begin position="412"/>
        <end position="433"/>
    </location>
</feature>
<dbReference type="Pfam" id="PF01566">
    <property type="entry name" value="Nramp"/>
    <property type="match status" value="1"/>
</dbReference>
<dbReference type="GO" id="GO:0034755">
    <property type="term" value="P:iron ion transmembrane transport"/>
    <property type="evidence" value="ECO:0007669"/>
    <property type="project" value="TreeGrafter"/>
</dbReference>
<sequence>MKKKSLDEINGSVKVPTVYESAFWQKFLAYSGPGALVAVGYMDPGNWLTSLSGGSRYGYQLLVVLFSSILIAMVMQSLSIKLGVVTRTDLAQAIAGRVNRPTRIVLWLLNELAMMATDLTGVVGTAVALKLLFGLPLVFGVLLTIADVLVVLLFLRFGIRRIEFIVLFAILVVGTIFAVEVCRAHPAVAAIAAGFVPHSVILTNHRELLLSLGIIGATIMPHNIYLHSALAQSRRYDEHDPKQVTETLRFANWDSVIHLVAALIVNALLLVLGGTLFFHHGDLASLQDVFYGLKNPAIVGKLASPLMSWLFAFALLITGLISSITSTLAGQIVMEGYINIRLPLWKRRLLTRFVTLIPILIIGFIIHFDEAQFEQLIIYAQVVLSIALPFTLFPLVAITGNRGLMKEHVNRPWQTVVCYLLVALITGLNLLVLV</sequence>
<evidence type="ECO:0000256" key="2">
    <source>
        <dbReference type="ARBA" id="ARBA00022448"/>
    </source>
</evidence>
<dbReference type="InterPro" id="IPR001046">
    <property type="entry name" value="NRAMP_fam"/>
</dbReference>
<evidence type="ECO:0000313" key="8">
    <source>
        <dbReference type="Proteomes" id="UP000051412"/>
    </source>
</evidence>
<dbReference type="OrthoDB" id="9787548at2"/>
<dbReference type="EMBL" id="AZGM01000067">
    <property type="protein sequence ID" value="KRM27057.1"/>
    <property type="molecule type" value="Genomic_DNA"/>
</dbReference>
<keyword evidence="8" id="KW-1185">Reference proteome</keyword>
<dbReference type="RefSeq" id="WP_047770337.1">
    <property type="nucleotide sequence ID" value="NZ_AZGM01000067.1"/>
</dbReference>
<organism evidence="7 8">
    <name type="scientific">Limosilactobacillus panis DSM 6035</name>
    <dbReference type="NCBI Taxonomy" id="1423782"/>
    <lineage>
        <taxon>Bacteria</taxon>
        <taxon>Bacillati</taxon>
        <taxon>Bacillota</taxon>
        <taxon>Bacilli</taxon>
        <taxon>Lactobacillales</taxon>
        <taxon>Lactobacillaceae</taxon>
        <taxon>Limosilactobacillus</taxon>
    </lineage>
</organism>
<feature type="transmembrane region" description="Helical" evidence="6">
    <location>
        <begin position="61"/>
        <end position="84"/>
    </location>
</feature>
<feature type="transmembrane region" description="Helical" evidence="6">
    <location>
        <begin position="256"/>
        <end position="278"/>
    </location>
</feature>
<gene>
    <name evidence="7" type="ORF">FD32_GL000154</name>
</gene>
<keyword evidence="2" id="KW-0813">Transport</keyword>
<feature type="transmembrane region" description="Helical" evidence="6">
    <location>
        <begin position="208"/>
        <end position="226"/>
    </location>
</feature>
<feature type="transmembrane region" description="Helical" evidence="6">
    <location>
        <begin position="349"/>
        <end position="366"/>
    </location>
</feature>
<reference evidence="7 8" key="1">
    <citation type="journal article" date="2015" name="Genome Announc.">
        <title>Expanding the biotechnology potential of lactobacilli through comparative genomics of 213 strains and associated genera.</title>
        <authorList>
            <person name="Sun Z."/>
            <person name="Harris H.M."/>
            <person name="McCann A."/>
            <person name="Guo C."/>
            <person name="Argimon S."/>
            <person name="Zhang W."/>
            <person name="Yang X."/>
            <person name="Jeffery I.B."/>
            <person name="Cooney J.C."/>
            <person name="Kagawa T.F."/>
            <person name="Liu W."/>
            <person name="Song Y."/>
            <person name="Salvetti E."/>
            <person name="Wrobel A."/>
            <person name="Rasinkangas P."/>
            <person name="Parkhill J."/>
            <person name="Rea M.C."/>
            <person name="O'Sullivan O."/>
            <person name="Ritari J."/>
            <person name="Douillard F.P."/>
            <person name="Paul Ross R."/>
            <person name="Yang R."/>
            <person name="Briner A.E."/>
            <person name="Felis G.E."/>
            <person name="de Vos W.M."/>
            <person name="Barrangou R."/>
            <person name="Klaenhammer T.R."/>
            <person name="Caufield P.W."/>
            <person name="Cui Y."/>
            <person name="Zhang H."/>
            <person name="O'Toole P.W."/>
        </authorList>
    </citation>
    <scope>NUCLEOTIDE SEQUENCE [LARGE SCALE GENOMIC DNA]</scope>
    <source>
        <strain evidence="7 8">DSM 6035</strain>
    </source>
</reference>
<evidence type="ECO:0000256" key="4">
    <source>
        <dbReference type="ARBA" id="ARBA00022989"/>
    </source>
</evidence>
<dbReference type="NCBIfam" id="NF001923">
    <property type="entry name" value="PRK00701.1"/>
    <property type="match status" value="1"/>
</dbReference>
<protein>
    <submittedName>
        <fullName evidence="7">Manganese transport protein MntH</fullName>
    </submittedName>
</protein>
<dbReference type="Proteomes" id="UP000051412">
    <property type="component" value="Unassembled WGS sequence"/>
</dbReference>
<dbReference type="PANTHER" id="PTHR11706:SF33">
    <property type="entry name" value="NATURAL RESISTANCE-ASSOCIATED MACROPHAGE PROTEIN 2"/>
    <property type="match status" value="1"/>
</dbReference>
<comment type="subcellular location">
    <subcellularLocation>
        <location evidence="1">Membrane</location>
        <topology evidence="1">Multi-pass membrane protein</topology>
    </subcellularLocation>
</comment>
<feature type="transmembrane region" description="Helical" evidence="6">
    <location>
        <begin position="309"/>
        <end position="329"/>
    </location>
</feature>
<feature type="transmembrane region" description="Helical" evidence="6">
    <location>
        <begin position="133"/>
        <end position="155"/>
    </location>
</feature>
<dbReference type="GO" id="GO:0015086">
    <property type="term" value="F:cadmium ion transmembrane transporter activity"/>
    <property type="evidence" value="ECO:0007669"/>
    <property type="project" value="TreeGrafter"/>
</dbReference>